<dbReference type="InterPro" id="IPR035093">
    <property type="entry name" value="RelE/ParE_toxin_dom_sf"/>
</dbReference>
<gene>
    <name evidence="1" type="ORF">PQU93_13225</name>
</gene>
<comment type="caution">
    <text evidence="1">The sequence shown here is derived from an EMBL/GenBank/DDBJ whole genome shotgun (WGS) entry which is preliminary data.</text>
</comment>
<dbReference type="PANTHER" id="PTHR40266:SF2">
    <property type="entry name" value="TOXIN HIGB-1"/>
    <property type="match status" value="1"/>
</dbReference>
<dbReference type="PANTHER" id="PTHR40266">
    <property type="entry name" value="TOXIN HIGB-1"/>
    <property type="match status" value="1"/>
</dbReference>
<proteinExistence type="predicted"/>
<evidence type="ECO:0000313" key="1">
    <source>
        <dbReference type="EMBL" id="MDC7691735.1"/>
    </source>
</evidence>
<name>A0ABT5I770_VOGIN</name>
<dbReference type="EMBL" id="JAQQKY010000008">
    <property type="protein sequence ID" value="MDC7691735.1"/>
    <property type="molecule type" value="Genomic_DNA"/>
</dbReference>
<keyword evidence="2" id="KW-1185">Reference proteome</keyword>
<accession>A0ABT5I770</accession>
<organism evidence="1 2">
    <name type="scientific">Vogesella indigofera</name>
    <name type="common">Pseudomonas indigofera</name>
    <dbReference type="NCBI Taxonomy" id="45465"/>
    <lineage>
        <taxon>Bacteria</taxon>
        <taxon>Pseudomonadati</taxon>
        <taxon>Pseudomonadota</taxon>
        <taxon>Betaproteobacteria</taxon>
        <taxon>Neisseriales</taxon>
        <taxon>Chromobacteriaceae</taxon>
        <taxon>Vogesella</taxon>
    </lineage>
</organism>
<protein>
    <submittedName>
        <fullName evidence="1">Type II toxin-antitoxin system RelE/ParE family toxin</fullName>
    </submittedName>
</protein>
<dbReference type="InterPro" id="IPR007711">
    <property type="entry name" value="HigB-1"/>
</dbReference>
<dbReference type="Proteomes" id="UP001221566">
    <property type="component" value="Unassembled WGS sequence"/>
</dbReference>
<sequence length="93" mass="10411">MITSFVHKGLEAFYRTGSKAGIRPDHATRLQRQLTALDSATGPDDMAVPSWKLHPLKGALAGHYAITVNANWRLTFRFLPNGDAELVDYQDYH</sequence>
<dbReference type="SUPFAM" id="SSF143011">
    <property type="entry name" value="RelE-like"/>
    <property type="match status" value="1"/>
</dbReference>
<dbReference type="Pfam" id="PF05015">
    <property type="entry name" value="HigB-like_toxin"/>
    <property type="match status" value="1"/>
</dbReference>
<evidence type="ECO:0000313" key="2">
    <source>
        <dbReference type="Proteomes" id="UP001221566"/>
    </source>
</evidence>
<dbReference type="RefSeq" id="WP_272803637.1">
    <property type="nucleotide sequence ID" value="NZ_JAQQKY010000008.1"/>
</dbReference>
<reference evidence="1 2" key="1">
    <citation type="submission" date="2023-01" db="EMBL/GenBank/DDBJ databases">
        <title>Novel species of the genus Vogesella isolated from rivers.</title>
        <authorList>
            <person name="Lu H."/>
        </authorList>
    </citation>
    <scope>NUCLEOTIDE SEQUENCE [LARGE SCALE GENOMIC DNA]</scope>
    <source>
        <strain evidence="1 2">SH7W</strain>
    </source>
</reference>
<dbReference type="Gene3D" id="3.30.2310.20">
    <property type="entry name" value="RelE-like"/>
    <property type="match status" value="1"/>
</dbReference>